<dbReference type="Pfam" id="PF00724">
    <property type="entry name" value="Oxidored_FMN"/>
    <property type="match status" value="1"/>
</dbReference>
<dbReference type="Proteomes" id="UP000029050">
    <property type="component" value="Unassembled WGS sequence"/>
</dbReference>
<dbReference type="PANTHER" id="PTHR43656:SF2">
    <property type="entry name" value="BINDING OXIDOREDUCTASE, PUTATIVE (AFU_ORTHOLOGUE AFUA_2G08260)-RELATED"/>
    <property type="match status" value="1"/>
</dbReference>
<dbReference type="STRING" id="218140.BPSY_0115"/>
<protein>
    <submittedName>
        <fullName evidence="5">NADH-dependent flavin oxidoreductase</fullName>
        <ecNumber evidence="5">1.6.99.1</ecNumber>
    </submittedName>
</protein>
<comment type="caution">
    <text evidence="5">The sequence shown here is derived from an EMBL/GenBank/DDBJ whole genome shotgun (WGS) entry which is preliminary data.</text>
</comment>
<dbReference type="InterPro" id="IPR001155">
    <property type="entry name" value="OxRdtase_FMN_N"/>
</dbReference>
<dbReference type="OrthoDB" id="3169239at2"/>
<sequence length="405" mass="44597">MTNDVLQGYTFKSGLRLRNRVVMSPMTTMASFYNGMVTKDEIEYYAARSGGPGMVITAVANVSGRGKGFEGELSAGDDLMIPGLTRLANAITSNGARAVLQIFHAGRKSNSGILRGERTQSASAVAAEYPSDAEIPEAMSEREIEETIEDFADATRRAIEAGFDGVELHGANTYLLQQFFSPHSNRRTDQWGGGRDERMRFALSVIERVRAVIDRRADSSFILGYRLSPEEIETPGIRLDDSLYFAEKIRDSVDYIHLSMGSYQRTSLNDASDEEPLLAQFARVTAGHAPLIGVGSIELPEDAEAALKGGADLVAIGRELLREPQWVQKVQSGDYASIRTTLNRADMTELAIPPVTQQYLATSFRTVMHFSDDEGQRGSATEQSATRQSEYRNHMAPMEGFEKKL</sequence>
<dbReference type="GO" id="GO:0010181">
    <property type="term" value="F:FMN binding"/>
    <property type="evidence" value="ECO:0007669"/>
    <property type="project" value="InterPro"/>
</dbReference>
<evidence type="ECO:0000256" key="3">
    <source>
        <dbReference type="SAM" id="MobiDB-lite"/>
    </source>
</evidence>
<feature type="compositionally biased region" description="Polar residues" evidence="3">
    <location>
        <begin position="378"/>
        <end position="388"/>
    </location>
</feature>
<dbReference type="AlphaFoldDB" id="A0A087CLT7"/>
<dbReference type="PANTHER" id="PTHR43656">
    <property type="entry name" value="BINDING OXIDOREDUCTASE, PUTATIVE (AFU_ORTHOLOGUE AFUA_2G08260)-RELATED"/>
    <property type="match status" value="1"/>
</dbReference>
<dbReference type="SUPFAM" id="SSF51395">
    <property type="entry name" value="FMN-linked oxidoreductases"/>
    <property type="match status" value="1"/>
</dbReference>
<dbReference type="Gene3D" id="3.20.20.70">
    <property type="entry name" value="Aldolase class I"/>
    <property type="match status" value="1"/>
</dbReference>
<evidence type="ECO:0000313" key="5">
    <source>
        <dbReference type="EMBL" id="KFI84237.1"/>
    </source>
</evidence>
<keyword evidence="1" id="KW-0285">Flavoprotein</keyword>
<dbReference type="GO" id="GO:0003959">
    <property type="term" value="F:NADPH dehydrogenase activity"/>
    <property type="evidence" value="ECO:0007669"/>
    <property type="project" value="UniProtKB-EC"/>
</dbReference>
<evidence type="ECO:0000256" key="2">
    <source>
        <dbReference type="ARBA" id="ARBA00023002"/>
    </source>
</evidence>
<feature type="domain" description="NADH:flavin oxidoreductase/NADH oxidase N-terminal" evidence="4">
    <location>
        <begin position="11"/>
        <end position="333"/>
    </location>
</feature>
<evidence type="ECO:0000313" key="6">
    <source>
        <dbReference type="Proteomes" id="UP000029050"/>
    </source>
</evidence>
<name>A0A087CLT7_9BIFI</name>
<reference evidence="5 6" key="1">
    <citation type="submission" date="2014-03" db="EMBL/GenBank/DDBJ databases">
        <title>Genomics of Bifidobacteria.</title>
        <authorList>
            <person name="Ventura M."/>
            <person name="Milani C."/>
            <person name="Lugli G.A."/>
        </authorList>
    </citation>
    <scope>NUCLEOTIDE SEQUENCE [LARGE SCALE GENOMIC DNA]</scope>
    <source>
        <strain evidence="5 6">LMG 21775</strain>
    </source>
</reference>
<dbReference type="GeneID" id="98299356"/>
<gene>
    <name evidence="5" type="ORF">BPSY_0115</name>
</gene>
<organism evidence="5 6">
    <name type="scientific">Bifidobacterium psychraerophilum</name>
    <dbReference type="NCBI Taxonomy" id="218140"/>
    <lineage>
        <taxon>Bacteria</taxon>
        <taxon>Bacillati</taxon>
        <taxon>Actinomycetota</taxon>
        <taxon>Actinomycetes</taxon>
        <taxon>Bifidobacteriales</taxon>
        <taxon>Bifidobacteriaceae</taxon>
        <taxon>Bifidobacterium</taxon>
    </lineage>
</organism>
<proteinExistence type="predicted"/>
<evidence type="ECO:0000256" key="1">
    <source>
        <dbReference type="ARBA" id="ARBA00022630"/>
    </source>
</evidence>
<dbReference type="InterPro" id="IPR013785">
    <property type="entry name" value="Aldolase_TIM"/>
</dbReference>
<dbReference type="InterPro" id="IPR051799">
    <property type="entry name" value="NADH_flavin_oxidoreductase"/>
</dbReference>
<dbReference type="eggNOG" id="COG1902">
    <property type="taxonomic scope" value="Bacteria"/>
</dbReference>
<feature type="region of interest" description="Disordered" evidence="3">
    <location>
        <begin position="372"/>
        <end position="405"/>
    </location>
</feature>
<dbReference type="EC" id="1.6.99.1" evidence="5"/>
<accession>A0A087CLT7</accession>
<evidence type="ECO:0000259" key="4">
    <source>
        <dbReference type="Pfam" id="PF00724"/>
    </source>
</evidence>
<keyword evidence="2 5" id="KW-0560">Oxidoreductase</keyword>
<dbReference type="RefSeq" id="WP_033496060.1">
    <property type="nucleotide sequence ID" value="NZ_JGZI01000002.1"/>
</dbReference>
<dbReference type="EMBL" id="JGZI01000002">
    <property type="protein sequence ID" value="KFI84237.1"/>
    <property type="molecule type" value="Genomic_DNA"/>
</dbReference>
<keyword evidence="6" id="KW-1185">Reference proteome</keyword>
<dbReference type="CDD" id="cd04735">
    <property type="entry name" value="OYE_like_4_FMN"/>
    <property type="match status" value="1"/>
</dbReference>